<name>A0A9X2JGT2_9BACT</name>
<evidence type="ECO:0000313" key="1">
    <source>
        <dbReference type="EMBL" id="MCO6043903.1"/>
    </source>
</evidence>
<dbReference type="Proteomes" id="UP001155241">
    <property type="component" value="Unassembled WGS sequence"/>
</dbReference>
<gene>
    <name evidence="1" type="ORF">NG895_08280</name>
</gene>
<comment type="caution">
    <text evidence="1">The sequence shown here is derived from an EMBL/GenBank/DDBJ whole genome shotgun (WGS) entry which is preliminary data.</text>
</comment>
<dbReference type="Pfam" id="PF05787">
    <property type="entry name" value="PhoX"/>
    <property type="match status" value="1"/>
</dbReference>
<sequence>MPSNRRAFLKSSAVFALGMSGLKHYVAAGEPTLESQYSRFGQIVPDPHNILSLPAGFDYRIISHTGDQMDDGLLVPDKPDGMAAFAGPNGLTLLVRNHEIEPRQQGPFGWGSELIDKIDRELLYDLGEEGKPCNAGTTTVVYDTRNQRVVRQYLSLCGTIRNCAGGPTSRGTWITCEEACDVVGKNKIDDGPEITCQQNHGYNFEVPASADIRLAPAIPLKQMGRFRHEAVAEDPHTGIVYQTEDLEDGLIYRYLPKRPGDLAAGGKLQALALIHLSSADTRNWNGDSTFTPGLRHAVRWIDLDDVESPNDDLRYQGFDAGAARFARGEGMWYADGEVYFACTNGGAAELGQIWKYTPSPSEGMPGEVADRGMLELFVEPNDSNLVANADNLTSSPWGDLIVCEDRDGQEVRLVGVTPDGHCYTFAHNHVHTEFSGATFSPDGTTLFVNLQHKGMTLAITGPWPRSV</sequence>
<reference evidence="1" key="1">
    <citation type="submission" date="2022-06" db="EMBL/GenBank/DDBJ databases">
        <title>Aeoliella straminimaris, a novel planctomycete from sediments.</title>
        <authorList>
            <person name="Vitorino I.R."/>
            <person name="Lage O.M."/>
        </authorList>
    </citation>
    <scope>NUCLEOTIDE SEQUENCE</scope>
    <source>
        <strain evidence="1">ICT_H6.2</strain>
    </source>
</reference>
<proteinExistence type="predicted"/>
<accession>A0A9X2JGT2</accession>
<dbReference type="PANTHER" id="PTHR35399:SF4">
    <property type="entry name" value="MEMBRANE PROTEIN"/>
    <property type="match status" value="1"/>
</dbReference>
<dbReference type="AlphaFoldDB" id="A0A9X2JGT2"/>
<evidence type="ECO:0000313" key="2">
    <source>
        <dbReference type="Proteomes" id="UP001155241"/>
    </source>
</evidence>
<dbReference type="PANTHER" id="PTHR35399">
    <property type="entry name" value="SLR8030 PROTEIN"/>
    <property type="match status" value="1"/>
</dbReference>
<dbReference type="RefSeq" id="WP_252852005.1">
    <property type="nucleotide sequence ID" value="NZ_JAMXLR010000026.1"/>
</dbReference>
<dbReference type="InterPro" id="IPR008557">
    <property type="entry name" value="PhoX"/>
</dbReference>
<organism evidence="1 2">
    <name type="scientific">Aeoliella straminimaris</name>
    <dbReference type="NCBI Taxonomy" id="2954799"/>
    <lineage>
        <taxon>Bacteria</taxon>
        <taxon>Pseudomonadati</taxon>
        <taxon>Planctomycetota</taxon>
        <taxon>Planctomycetia</taxon>
        <taxon>Pirellulales</taxon>
        <taxon>Lacipirellulaceae</taxon>
        <taxon>Aeoliella</taxon>
    </lineage>
</organism>
<dbReference type="EMBL" id="JAMXLR010000026">
    <property type="protein sequence ID" value="MCO6043903.1"/>
    <property type="molecule type" value="Genomic_DNA"/>
</dbReference>
<protein>
    <submittedName>
        <fullName evidence="1">PhoX family protein</fullName>
    </submittedName>
</protein>
<dbReference type="SUPFAM" id="SSF63829">
    <property type="entry name" value="Calcium-dependent phosphotriesterase"/>
    <property type="match status" value="1"/>
</dbReference>
<keyword evidence="2" id="KW-1185">Reference proteome</keyword>